<proteinExistence type="predicted"/>
<protein>
    <recommendedName>
        <fullName evidence="1">Helix-turn-helix domain-containing protein</fullName>
    </recommendedName>
</protein>
<dbReference type="EMBL" id="GEEE01020556">
    <property type="protein sequence ID" value="JAP42669.1"/>
    <property type="molecule type" value="Transcribed_RNA"/>
</dbReference>
<dbReference type="AlphaFoldDB" id="A0A0X3NSC1"/>
<dbReference type="SUPFAM" id="SSF56672">
    <property type="entry name" value="DNA/RNA polymerases"/>
    <property type="match status" value="1"/>
</dbReference>
<dbReference type="InterPro" id="IPR043502">
    <property type="entry name" value="DNA/RNA_pol_sf"/>
</dbReference>
<dbReference type="Pfam" id="PF26215">
    <property type="entry name" value="HTH_animal"/>
    <property type="match status" value="1"/>
</dbReference>
<name>A0A0X3NSC1_SCHSO</name>
<reference evidence="2" key="1">
    <citation type="submission" date="2016-01" db="EMBL/GenBank/DDBJ databases">
        <title>Reference transcriptome for the parasite Schistocephalus solidus: insights into the molecular evolution of parasitism.</title>
        <authorList>
            <person name="Hebert F.O."/>
            <person name="Grambauer S."/>
            <person name="Barber I."/>
            <person name="Landry C.R."/>
            <person name="Aubin-Horth N."/>
        </authorList>
    </citation>
    <scope>NUCLEOTIDE SEQUENCE</scope>
</reference>
<evidence type="ECO:0000313" key="2">
    <source>
        <dbReference type="EMBL" id="JAP42669.1"/>
    </source>
</evidence>
<sequence>ESFNVEILCRQDDDELEAVIFNFDGTIYEQVKGRLTGLPISGLISEVVLEPLVFRGHRPKFWARYVDDTFIVVERDQALTFKERLSGVFPNIQLTMKEEEKNQLAFLDVLVCRKDCVGLKTKVFREMTNATQALNFNSKHPITSERSCARKICRCIKKHCRETKDKVSAVECLQRVLIANGYSRIFVKQCISKRSERPNSTGPKFWLAL</sequence>
<dbReference type="InterPro" id="IPR058912">
    <property type="entry name" value="HTH_animal"/>
</dbReference>
<organism evidence="2">
    <name type="scientific">Schistocephalus solidus</name>
    <name type="common">Tapeworm</name>
    <dbReference type="NCBI Taxonomy" id="70667"/>
    <lineage>
        <taxon>Eukaryota</taxon>
        <taxon>Metazoa</taxon>
        <taxon>Spiralia</taxon>
        <taxon>Lophotrochozoa</taxon>
        <taxon>Platyhelminthes</taxon>
        <taxon>Cestoda</taxon>
        <taxon>Eucestoda</taxon>
        <taxon>Diphyllobothriidea</taxon>
        <taxon>Diphyllobothriidae</taxon>
        <taxon>Schistocephalus</taxon>
    </lineage>
</organism>
<evidence type="ECO:0000259" key="1">
    <source>
        <dbReference type="Pfam" id="PF26215"/>
    </source>
</evidence>
<accession>A0A0X3NSC1</accession>
<dbReference type="PANTHER" id="PTHR21301:SF10">
    <property type="entry name" value="REVERSE TRANSCRIPTASE DOMAIN-CONTAINING PROTEIN"/>
    <property type="match status" value="1"/>
</dbReference>
<dbReference type="PANTHER" id="PTHR21301">
    <property type="entry name" value="REVERSE TRANSCRIPTASE"/>
    <property type="match status" value="1"/>
</dbReference>
<feature type="domain" description="Helix-turn-helix" evidence="1">
    <location>
        <begin position="134"/>
        <end position="191"/>
    </location>
</feature>
<feature type="non-terminal residue" evidence="2">
    <location>
        <position position="1"/>
    </location>
</feature>
<gene>
    <name evidence="2" type="ORF">TR165503</name>
</gene>